<dbReference type="EMBL" id="MGKY01000001">
    <property type="protein sequence ID" value="OGN34399.1"/>
    <property type="molecule type" value="Genomic_DNA"/>
</dbReference>
<proteinExistence type="predicted"/>
<gene>
    <name evidence="1" type="ORF">A3G51_03360</name>
</gene>
<evidence type="ECO:0000313" key="2">
    <source>
        <dbReference type="Proteomes" id="UP000177745"/>
    </source>
</evidence>
<comment type="caution">
    <text evidence="1">The sequence shown here is derived from an EMBL/GenBank/DDBJ whole genome shotgun (WGS) entry which is preliminary data.</text>
</comment>
<name>A0A1F8HBR3_9BACT</name>
<dbReference type="AlphaFoldDB" id="A0A1F8HBR3"/>
<organism evidence="1 2">
    <name type="scientific">Candidatus Yanofskybacteria bacterium RIFCSPLOWO2_12_FULL_43_11b</name>
    <dbReference type="NCBI Taxonomy" id="1802710"/>
    <lineage>
        <taxon>Bacteria</taxon>
        <taxon>Candidatus Yanofskyibacteriota</taxon>
    </lineage>
</organism>
<dbReference type="Proteomes" id="UP000177745">
    <property type="component" value="Unassembled WGS sequence"/>
</dbReference>
<evidence type="ECO:0000313" key="1">
    <source>
        <dbReference type="EMBL" id="OGN34399.1"/>
    </source>
</evidence>
<sequence length="78" mass="8925">MLPSKPNGLKWAGFRFVIYNFFETKKVDICDKARPIGLEERPAGAWAWFCQAPREKKLLPLEQKHSGSEKPVGRAHCL</sequence>
<protein>
    <submittedName>
        <fullName evidence="1">Uncharacterized protein</fullName>
    </submittedName>
</protein>
<reference evidence="1 2" key="1">
    <citation type="journal article" date="2016" name="Nat. Commun.">
        <title>Thousands of microbial genomes shed light on interconnected biogeochemical processes in an aquifer system.</title>
        <authorList>
            <person name="Anantharaman K."/>
            <person name="Brown C.T."/>
            <person name="Hug L.A."/>
            <person name="Sharon I."/>
            <person name="Castelle C.J."/>
            <person name="Probst A.J."/>
            <person name="Thomas B.C."/>
            <person name="Singh A."/>
            <person name="Wilkins M.J."/>
            <person name="Karaoz U."/>
            <person name="Brodie E.L."/>
            <person name="Williams K.H."/>
            <person name="Hubbard S.S."/>
            <person name="Banfield J.F."/>
        </authorList>
    </citation>
    <scope>NUCLEOTIDE SEQUENCE [LARGE SCALE GENOMIC DNA]</scope>
</reference>
<accession>A0A1F8HBR3</accession>